<reference evidence="2" key="1">
    <citation type="submission" date="2020-09" db="EMBL/GenBank/DDBJ databases">
        <title>Taishania pollutisoli gen. nov., sp. nov., Isolated from Tetrabromobisphenol A-Contaminated Soil.</title>
        <authorList>
            <person name="Chen Q."/>
        </authorList>
    </citation>
    <scope>NUCLEOTIDE SEQUENCE</scope>
    <source>
        <strain evidence="2">CZZ-1</strain>
    </source>
</reference>
<dbReference type="InterPro" id="IPR029058">
    <property type="entry name" value="AB_hydrolase_fold"/>
</dbReference>
<keyword evidence="3" id="KW-1185">Reference proteome</keyword>
<evidence type="ECO:0000313" key="3">
    <source>
        <dbReference type="Proteomes" id="UP000652681"/>
    </source>
</evidence>
<feature type="domain" description="Phospholipase/carboxylesterase/thioesterase" evidence="1">
    <location>
        <begin position="22"/>
        <end position="205"/>
    </location>
</feature>
<comment type="caution">
    <text evidence="2">The sequence shown here is derived from an EMBL/GenBank/DDBJ whole genome shotgun (WGS) entry which is preliminary data.</text>
</comment>
<name>A0A8J6P7M1_9FLAO</name>
<dbReference type="InterPro" id="IPR003140">
    <property type="entry name" value="PLipase/COase/thioEstase"/>
</dbReference>
<accession>A0A8J6P7M1</accession>
<protein>
    <submittedName>
        <fullName evidence="2">Phospholipase</fullName>
    </submittedName>
</protein>
<gene>
    <name evidence="2" type="ORF">H9Y05_13820</name>
</gene>
<dbReference type="SUPFAM" id="SSF53474">
    <property type="entry name" value="alpha/beta-Hydrolases"/>
    <property type="match status" value="1"/>
</dbReference>
<evidence type="ECO:0000259" key="1">
    <source>
        <dbReference type="Pfam" id="PF02230"/>
    </source>
</evidence>
<dbReference type="GO" id="GO:0016787">
    <property type="term" value="F:hydrolase activity"/>
    <property type="evidence" value="ECO:0007669"/>
    <property type="project" value="InterPro"/>
</dbReference>
<evidence type="ECO:0000313" key="2">
    <source>
        <dbReference type="EMBL" id="MBC9813549.1"/>
    </source>
</evidence>
<dbReference type="AlphaFoldDB" id="A0A8J6P7M1"/>
<dbReference type="Pfam" id="PF02230">
    <property type="entry name" value="Abhydrolase_2"/>
    <property type="match status" value="1"/>
</dbReference>
<organism evidence="2 3">
    <name type="scientific">Taishania pollutisoli</name>
    <dbReference type="NCBI Taxonomy" id="2766479"/>
    <lineage>
        <taxon>Bacteria</taxon>
        <taxon>Pseudomonadati</taxon>
        <taxon>Bacteroidota</taxon>
        <taxon>Flavobacteriia</taxon>
        <taxon>Flavobacteriales</taxon>
        <taxon>Crocinitomicaceae</taxon>
        <taxon>Taishania</taxon>
    </lineage>
</organism>
<dbReference type="Gene3D" id="3.40.50.1820">
    <property type="entry name" value="alpha/beta hydrolase"/>
    <property type="match status" value="1"/>
</dbReference>
<sequence>MEQFIRIQKTARYFSEGNPDSGKLLIALHGYGQLPQFFIRKFSTLYRDWHVVAPEGLHRFYINGNSGRVGASWMTKESRESDIEDNLGWIGQLVEHLTEEQAYNEIVLLGFSQGAATAARYFYTGNHVINRLIIWASVFPPDIDKSHLFSRHSDSTEHTFVLGTHDQFFTETQQQEAHSFFRNLGFKTVSFEGNHDIDEKTLEDIL</sequence>
<proteinExistence type="predicted"/>
<dbReference type="Proteomes" id="UP000652681">
    <property type="component" value="Unassembled WGS sequence"/>
</dbReference>
<dbReference type="RefSeq" id="WP_163491558.1">
    <property type="nucleotide sequence ID" value="NZ_JACVEL010000011.1"/>
</dbReference>
<dbReference type="EMBL" id="JACVEL010000011">
    <property type="protein sequence ID" value="MBC9813549.1"/>
    <property type="molecule type" value="Genomic_DNA"/>
</dbReference>